<dbReference type="Pfam" id="PF12788">
    <property type="entry name" value="YmaF"/>
    <property type="match status" value="1"/>
</dbReference>
<evidence type="ECO:0000313" key="2">
    <source>
        <dbReference type="Proteomes" id="UP001057868"/>
    </source>
</evidence>
<accession>A0A9W6DCZ9</accession>
<comment type="caution">
    <text evidence="1">The sequence shown here is derived from an EMBL/GenBank/DDBJ whole genome shotgun (WGS) entry which is preliminary data.</text>
</comment>
<gene>
    <name evidence="1" type="ORF">CFOLD11_43230</name>
</gene>
<keyword evidence="2" id="KW-1185">Reference proteome</keyword>
<dbReference type="RefSeq" id="WP_261854355.1">
    <property type="nucleotide sequence ID" value="NZ_BQXY01000012.1"/>
</dbReference>
<organism evidence="1 2">
    <name type="scientific">Clostridium folliculivorans</name>
    <dbReference type="NCBI Taxonomy" id="2886038"/>
    <lineage>
        <taxon>Bacteria</taxon>
        <taxon>Bacillati</taxon>
        <taxon>Bacillota</taxon>
        <taxon>Clostridia</taxon>
        <taxon>Eubacteriales</taxon>
        <taxon>Clostridiaceae</taxon>
        <taxon>Clostridium</taxon>
    </lineage>
</organism>
<dbReference type="EMBL" id="BQXY01000012">
    <property type="protein sequence ID" value="GKU27496.1"/>
    <property type="molecule type" value="Genomic_DNA"/>
</dbReference>
<proteinExistence type="predicted"/>
<reference evidence="1" key="1">
    <citation type="journal article" date="2023" name="Int. J. Syst. Evol. Microbiol.">
        <title>&lt;i&gt;Clostridium folliculivorans&lt;/i&gt; sp. nov., isolated from soil samples of an organic paddy in Japan.</title>
        <authorList>
            <person name="Tazawa J."/>
            <person name="Kobayashi H."/>
            <person name="Tanizawa Y."/>
            <person name="Uchino A."/>
            <person name="Tanaka F."/>
            <person name="Urashima Y."/>
            <person name="Miura S."/>
            <person name="Sakamoto M."/>
            <person name="Ohkuma M."/>
            <person name="Tohno M."/>
        </authorList>
    </citation>
    <scope>NUCLEOTIDE SEQUENCE</scope>
    <source>
        <strain evidence="1">D1-1</strain>
    </source>
</reference>
<dbReference type="AlphaFoldDB" id="A0A9W6DCZ9"/>
<evidence type="ECO:0008006" key="3">
    <source>
        <dbReference type="Google" id="ProtNLM"/>
    </source>
</evidence>
<evidence type="ECO:0000313" key="1">
    <source>
        <dbReference type="EMBL" id="GKU27496.1"/>
    </source>
</evidence>
<sequence length="93" mass="10581">MYHTHFYSGMTSINDGHSHDYKGETSPAPTGAPHIHHIAGYTAYEDGHRHYYVIETSPAYQVHGGHIHYISGITYISEEHYHSISDTTSKYPY</sequence>
<name>A0A9W6DCZ9_9CLOT</name>
<protein>
    <recommendedName>
        <fullName evidence="3">YmaF family protein</fullName>
    </recommendedName>
</protein>
<dbReference type="InterPro" id="IPR024307">
    <property type="entry name" value="YmaF"/>
</dbReference>
<dbReference type="Proteomes" id="UP001057868">
    <property type="component" value="Unassembled WGS sequence"/>
</dbReference>